<dbReference type="InterPro" id="IPR050586">
    <property type="entry name" value="CPA3_Na-H_Antiporter_D"/>
</dbReference>
<dbReference type="KEGG" id="mej:Q7A_1069"/>
<feature type="transmembrane region" description="Helical" evidence="8">
    <location>
        <begin position="30"/>
        <end position="48"/>
    </location>
</feature>
<feature type="transmembrane region" description="Helical" evidence="8">
    <location>
        <begin position="528"/>
        <end position="547"/>
    </location>
</feature>
<evidence type="ECO:0000256" key="8">
    <source>
        <dbReference type="SAM" id="Phobius"/>
    </source>
</evidence>
<feature type="transmembrane region" description="Helical" evidence="8">
    <location>
        <begin position="420"/>
        <end position="440"/>
    </location>
</feature>
<keyword evidence="4 7" id="KW-0812">Transmembrane</keyword>
<keyword evidence="11" id="KW-1185">Reference proteome</keyword>
<keyword evidence="6 8" id="KW-0472">Membrane</keyword>
<feature type="transmembrane region" description="Helical" evidence="8">
    <location>
        <begin position="342"/>
        <end position="360"/>
    </location>
</feature>
<dbReference type="RefSeq" id="WP_014706286.1">
    <property type="nucleotide sequence ID" value="NC_017857.3"/>
</dbReference>
<dbReference type="PANTHER" id="PTHR42703">
    <property type="entry name" value="NADH DEHYDROGENASE"/>
    <property type="match status" value="1"/>
</dbReference>
<dbReference type="eggNOG" id="COG0651">
    <property type="taxonomic scope" value="Bacteria"/>
</dbReference>
<dbReference type="Pfam" id="PF00361">
    <property type="entry name" value="Proton_antipo_M"/>
    <property type="match status" value="1"/>
</dbReference>
<feature type="transmembrane region" description="Helical" evidence="8">
    <location>
        <begin position="97"/>
        <end position="114"/>
    </location>
</feature>
<feature type="transmembrane region" description="Helical" evidence="8">
    <location>
        <begin position="120"/>
        <end position="138"/>
    </location>
</feature>
<reference evidence="10 11" key="2">
    <citation type="journal article" date="2013" name="Int. J. Syst. Evol. Microbiol.">
        <title>Methylophaga nitratireducenticrescens sp. nov. and Methylophaga frappieri sp. nov., isolated from the biofilm of the methanol-fed denitrification system treating the seawater at the Montreal Biodome.</title>
        <authorList>
            <person name="Villeneuve C."/>
            <person name="Martineau C."/>
            <person name="Mauffrey F."/>
            <person name="Villemur R."/>
        </authorList>
    </citation>
    <scope>NUCLEOTIDE SEQUENCE [LARGE SCALE GENOMIC DNA]</scope>
    <source>
        <strain evidence="10 11">JAM1</strain>
    </source>
</reference>
<proteinExistence type="inferred from homology"/>
<dbReference type="STRING" id="754476.Q7A_1069"/>
<evidence type="ECO:0000313" key="10">
    <source>
        <dbReference type="EMBL" id="AFI83911.1"/>
    </source>
</evidence>
<feature type="transmembrane region" description="Helical" evidence="8">
    <location>
        <begin position="220"/>
        <end position="242"/>
    </location>
</feature>
<dbReference type="HOGENOM" id="CLU_022930_0_0_6"/>
<evidence type="ECO:0000256" key="7">
    <source>
        <dbReference type="RuleBase" id="RU000320"/>
    </source>
</evidence>
<sequence length="548" mass="60617">MNWLLWSAIPLLPLIGWVVLCRLPKLSKGLSLVTLPALIAVFNLPAPLVLPGLWPGAQWGIDSLVNQAFLGFSALLWAAATVYAASSEQDHPRQTRFWFFWTVAMSGNFLLLISLDPASFYVGFTLMSLAAYGLIVHYQGPLPRQAGRLYIQLAVLGEMLVYAGLMMRIHETGDLMLFADWQTVPIQTTTAWLLVIGFGLKSGFWPLHIWLPLAHPVAPAAASAVLSGAMLKAGILGIWQFIPLDSSFSLQYASLLFYVALFSAFYGVAIGLLQQKTKTVLAFSSVSQISYLLMIVTLAWQDPQNLSAWITLLAFYAVHHGLAKGALFLGAGLTSTYQLSRWQFALLFIPALALAGMPLTSGAVVKSLLKDNVGSSLFNAYLPLLTLASLATALLVFRALSCMWRDQQQSGLRPAKKSQVYSCIFISLMPVLIPFSWPLMQQSFFDSLSLSSVWKLLWPIGLAAIIAFIVFIKPLRLPNMSYDIGRSLALRLKFWLNHLQIPDGKIFINAAKWRQIERKCNHHFKANTVSFSVMTMAISLVLLSLFLS</sequence>
<comment type="similarity">
    <text evidence="2">Belongs to the CPA3 antiporters (TC 2.A.63) subunit D family.</text>
</comment>
<dbReference type="OrthoDB" id="9768329at2"/>
<dbReference type="PATRIC" id="fig|754476.3.peg.1055"/>
<dbReference type="PANTHER" id="PTHR42703:SF1">
    <property type="entry name" value="NA(+)_H(+) ANTIPORTER SUBUNIT D1"/>
    <property type="match status" value="1"/>
</dbReference>
<organism evidence="10 11">
    <name type="scientific">Methylophaga nitratireducenticrescens</name>
    <dbReference type="NCBI Taxonomy" id="754476"/>
    <lineage>
        <taxon>Bacteria</taxon>
        <taxon>Pseudomonadati</taxon>
        <taxon>Pseudomonadota</taxon>
        <taxon>Gammaproteobacteria</taxon>
        <taxon>Thiotrichales</taxon>
        <taxon>Piscirickettsiaceae</taxon>
        <taxon>Methylophaga</taxon>
    </lineage>
</organism>
<feature type="transmembrane region" description="Helical" evidence="8">
    <location>
        <begin position="6"/>
        <end position="23"/>
    </location>
</feature>
<feature type="transmembrane region" description="Helical" evidence="8">
    <location>
        <begin position="452"/>
        <end position="472"/>
    </location>
</feature>
<feature type="transmembrane region" description="Helical" evidence="8">
    <location>
        <begin position="190"/>
        <end position="213"/>
    </location>
</feature>
<protein>
    <submittedName>
        <fullName evidence="10">NADH/Ubiquinone/plastoquinone (Complex I)</fullName>
    </submittedName>
</protein>
<evidence type="ECO:0000256" key="1">
    <source>
        <dbReference type="ARBA" id="ARBA00004651"/>
    </source>
</evidence>
<evidence type="ECO:0000313" key="11">
    <source>
        <dbReference type="Proteomes" id="UP000009144"/>
    </source>
</evidence>
<feature type="domain" description="NADH:quinone oxidoreductase/Mrp antiporter transmembrane" evidence="9">
    <location>
        <begin position="118"/>
        <end position="368"/>
    </location>
</feature>
<feature type="transmembrane region" description="Helical" evidence="8">
    <location>
        <begin position="254"/>
        <end position="273"/>
    </location>
</feature>
<dbReference type="Proteomes" id="UP000009144">
    <property type="component" value="Chromosome"/>
</dbReference>
<feature type="transmembrane region" description="Helical" evidence="8">
    <location>
        <begin position="280"/>
        <end position="300"/>
    </location>
</feature>
<feature type="transmembrane region" description="Helical" evidence="8">
    <location>
        <begin position="306"/>
        <end position="330"/>
    </location>
</feature>
<accession>I1XHP2</accession>
<evidence type="ECO:0000256" key="5">
    <source>
        <dbReference type="ARBA" id="ARBA00022989"/>
    </source>
</evidence>
<dbReference type="InterPro" id="IPR001750">
    <property type="entry name" value="ND/Mrp_TM"/>
</dbReference>
<feature type="transmembrane region" description="Helical" evidence="8">
    <location>
        <begin position="380"/>
        <end position="400"/>
    </location>
</feature>
<evidence type="ECO:0000259" key="9">
    <source>
        <dbReference type="Pfam" id="PF00361"/>
    </source>
</evidence>
<evidence type="ECO:0000256" key="6">
    <source>
        <dbReference type="ARBA" id="ARBA00023136"/>
    </source>
</evidence>
<evidence type="ECO:0000256" key="4">
    <source>
        <dbReference type="ARBA" id="ARBA00022692"/>
    </source>
</evidence>
<feature type="transmembrane region" description="Helical" evidence="8">
    <location>
        <begin position="150"/>
        <end position="170"/>
    </location>
</feature>
<dbReference type="AlphaFoldDB" id="I1XHP2"/>
<dbReference type="EMBL" id="CP003390">
    <property type="protein sequence ID" value="AFI83911.1"/>
    <property type="molecule type" value="Genomic_DNA"/>
</dbReference>
<feature type="transmembrane region" description="Helical" evidence="8">
    <location>
        <begin position="68"/>
        <end position="85"/>
    </location>
</feature>
<keyword evidence="3" id="KW-1003">Cell membrane</keyword>
<evidence type="ECO:0000256" key="3">
    <source>
        <dbReference type="ARBA" id="ARBA00022475"/>
    </source>
</evidence>
<comment type="subcellular location">
    <subcellularLocation>
        <location evidence="1">Cell membrane</location>
        <topology evidence="1">Multi-pass membrane protein</topology>
    </subcellularLocation>
    <subcellularLocation>
        <location evidence="7">Membrane</location>
        <topology evidence="7">Multi-pass membrane protein</topology>
    </subcellularLocation>
</comment>
<name>I1XHP2_METNJ</name>
<reference evidence="10 11" key="1">
    <citation type="journal article" date="2012" name="J. Bacteriol.">
        <title>Complete genome sequences of Methylophaga sp. strain JAM1 and Methylophaga sp. strain JAM7.</title>
        <authorList>
            <person name="Villeneuve C."/>
            <person name="Martineau C."/>
            <person name="Mauffrey F."/>
            <person name="Villemur R."/>
        </authorList>
    </citation>
    <scope>NUCLEOTIDE SEQUENCE [LARGE SCALE GENOMIC DNA]</scope>
    <source>
        <strain evidence="10 11">JAM1</strain>
    </source>
</reference>
<keyword evidence="5 8" id="KW-1133">Transmembrane helix</keyword>
<dbReference type="GO" id="GO:0005886">
    <property type="term" value="C:plasma membrane"/>
    <property type="evidence" value="ECO:0007669"/>
    <property type="project" value="UniProtKB-SubCell"/>
</dbReference>
<gene>
    <name evidence="10" type="ordered locus">Q7A_1069</name>
</gene>
<evidence type="ECO:0000256" key="2">
    <source>
        <dbReference type="ARBA" id="ARBA00005346"/>
    </source>
</evidence>